<evidence type="ECO:0000313" key="2">
    <source>
        <dbReference type="EMBL" id="EEF25226.1"/>
    </source>
</evidence>
<dbReference type="CDD" id="cd07989">
    <property type="entry name" value="LPLAT_AGPAT-like"/>
    <property type="match status" value="1"/>
</dbReference>
<dbReference type="Pfam" id="PF01553">
    <property type="entry name" value="Acyltransferase"/>
    <property type="match status" value="1"/>
</dbReference>
<dbReference type="EMBL" id="EQ980225">
    <property type="protein sequence ID" value="EEF25226.1"/>
    <property type="molecule type" value="Genomic_DNA"/>
</dbReference>
<name>B9TFY8_RICCO</name>
<evidence type="ECO:0000313" key="3">
    <source>
        <dbReference type="Proteomes" id="UP000008311"/>
    </source>
</evidence>
<evidence type="ECO:0000259" key="1">
    <source>
        <dbReference type="Pfam" id="PF01553"/>
    </source>
</evidence>
<feature type="domain" description="Phospholipid/glycerol acyltransferase" evidence="1">
    <location>
        <begin position="1"/>
        <end position="50"/>
    </location>
</feature>
<sequence>MKKVIKLLEAGESIVIFPEGRITLTGSLMKVYDGPGFVAAKTGATILPVRLDGAARSYFSRLSGNYPRSLFPRISLTFLDTTRILMPQAPTAKC</sequence>
<dbReference type="InParanoid" id="B9TFY8"/>
<dbReference type="SUPFAM" id="SSF69593">
    <property type="entry name" value="Glycerol-3-phosphate (1)-acyltransferase"/>
    <property type="match status" value="1"/>
</dbReference>
<dbReference type="InterPro" id="IPR002123">
    <property type="entry name" value="Plipid/glycerol_acylTrfase"/>
</dbReference>
<protein>
    <recommendedName>
        <fullName evidence="1">Phospholipid/glycerol acyltransferase domain-containing protein</fullName>
    </recommendedName>
</protein>
<accession>B9TFY8</accession>
<dbReference type="GO" id="GO:0003841">
    <property type="term" value="F:1-acylglycerol-3-phosphate O-acyltransferase activity"/>
    <property type="evidence" value="ECO:0000318"/>
    <property type="project" value="GO_Central"/>
</dbReference>
<keyword evidence="3" id="KW-1185">Reference proteome</keyword>
<proteinExistence type="predicted"/>
<organism evidence="2 3">
    <name type="scientific">Ricinus communis</name>
    <name type="common">Castor bean</name>
    <dbReference type="NCBI Taxonomy" id="3988"/>
    <lineage>
        <taxon>Eukaryota</taxon>
        <taxon>Viridiplantae</taxon>
        <taxon>Streptophyta</taxon>
        <taxon>Embryophyta</taxon>
        <taxon>Tracheophyta</taxon>
        <taxon>Spermatophyta</taxon>
        <taxon>Magnoliopsida</taxon>
        <taxon>eudicotyledons</taxon>
        <taxon>Gunneridae</taxon>
        <taxon>Pentapetalae</taxon>
        <taxon>rosids</taxon>
        <taxon>fabids</taxon>
        <taxon>Malpighiales</taxon>
        <taxon>Euphorbiaceae</taxon>
        <taxon>Acalyphoideae</taxon>
        <taxon>Acalypheae</taxon>
        <taxon>Ricinus</taxon>
    </lineage>
</organism>
<gene>
    <name evidence="2" type="ORF">RCOM_1878800</name>
</gene>
<feature type="non-terminal residue" evidence="2">
    <location>
        <position position="94"/>
    </location>
</feature>
<dbReference type="GO" id="GO:0005783">
    <property type="term" value="C:endoplasmic reticulum"/>
    <property type="evidence" value="ECO:0000318"/>
    <property type="project" value="GO_Central"/>
</dbReference>
<dbReference type="AlphaFoldDB" id="B9TFY8"/>
<dbReference type="GO" id="GO:0006654">
    <property type="term" value="P:phosphatidic acid biosynthetic process"/>
    <property type="evidence" value="ECO:0000318"/>
    <property type="project" value="GO_Central"/>
</dbReference>
<reference evidence="3" key="1">
    <citation type="journal article" date="2010" name="Nat. Biotechnol.">
        <title>Draft genome sequence of the oilseed species Ricinus communis.</title>
        <authorList>
            <person name="Chan A.P."/>
            <person name="Crabtree J."/>
            <person name="Zhao Q."/>
            <person name="Lorenzi H."/>
            <person name="Orvis J."/>
            <person name="Puiu D."/>
            <person name="Melake-Berhan A."/>
            <person name="Jones K.M."/>
            <person name="Redman J."/>
            <person name="Chen G."/>
            <person name="Cahoon E.B."/>
            <person name="Gedil M."/>
            <person name="Stanke M."/>
            <person name="Haas B.J."/>
            <person name="Wortman J.R."/>
            <person name="Fraser-Liggett C.M."/>
            <person name="Ravel J."/>
            <person name="Rabinowicz P.D."/>
        </authorList>
    </citation>
    <scope>NUCLEOTIDE SEQUENCE [LARGE SCALE GENOMIC DNA]</scope>
    <source>
        <strain evidence="3">cv. Hale</strain>
    </source>
</reference>
<dbReference type="Proteomes" id="UP000008311">
    <property type="component" value="Unassembled WGS sequence"/>
</dbReference>